<dbReference type="GeneID" id="96999822"/>
<dbReference type="STRING" id="883114.HMPREF9709_01076"/>
<comment type="caution">
    <text evidence="2">The sequence shown here is derived from an EMBL/GenBank/DDBJ whole genome shotgun (WGS) entry which is preliminary data.</text>
</comment>
<dbReference type="RefSeq" id="WP_005398579.1">
    <property type="nucleotide sequence ID" value="NZ_JH601088.1"/>
</dbReference>
<dbReference type="AlphaFoldDB" id="H3NP15"/>
<dbReference type="eggNOG" id="ENOG50339XY">
    <property type="taxonomic scope" value="Bacteria"/>
</dbReference>
<evidence type="ECO:0000313" key="2">
    <source>
        <dbReference type="EMBL" id="EHR34140.1"/>
    </source>
</evidence>
<dbReference type="HOGENOM" id="CLU_762415_0_0_9"/>
<evidence type="ECO:0000256" key="1">
    <source>
        <dbReference type="SAM" id="SignalP"/>
    </source>
</evidence>
<dbReference type="PATRIC" id="fig|883114.3.peg.1067"/>
<keyword evidence="3" id="KW-1185">Reference proteome</keyword>
<protein>
    <recommendedName>
        <fullName evidence="4">S-layer protein</fullName>
    </recommendedName>
</protein>
<feature type="chain" id="PRO_5003589853" description="S-layer protein" evidence="1">
    <location>
        <begin position="29"/>
        <end position="363"/>
    </location>
</feature>
<proteinExistence type="predicted"/>
<feature type="signal peptide" evidence="1">
    <location>
        <begin position="1"/>
        <end position="28"/>
    </location>
</feature>
<sequence>MNKKHIRLGSLVTLSAALVFGPIANVDAASQYKLDNNVKIYMNADNAKRGVSSLGTYSAGNYYIYKKFNGMINVSRVAGQPGAWINPNQAKTNSKTTTVSAPKAGSYTLKSTAKGYSNAADARNKVNQKTTLSKGTYYIYKTYNGMLNLTRTKGTPGSWVNPNTVSAAKVSNTTKNNTTSTKSTKPASGTYSLKYTVNGYTNAALAKANSGSNSTVSAGTYYIYKSYNGMLNLSKKKGVPGSWINPNAKSVVKSKVSSGSSTIIRDITNGSPLIYSLRQLQFNGIVNWSGYKFTYYSQRVLPGRGLRIPGRHVNSAGYVADKDGYIVLANSAPKGTVINTPFGFKGKVYDRGTYGNHFDVYTR</sequence>
<accession>H3NP15</accession>
<keyword evidence="1" id="KW-0732">Signal</keyword>
<gene>
    <name evidence="2" type="ORF">HMPREF9709_01076</name>
</gene>
<evidence type="ECO:0000313" key="3">
    <source>
        <dbReference type="Proteomes" id="UP000004191"/>
    </source>
</evidence>
<dbReference type="EMBL" id="AGEI01000021">
    <property type="protein sequence ID" value="EHR34140.1"/>
    <property type="molecule type" value="Genomic_DNA"/>
</dbReference>
<name>H3NP15_9FIRM</name>
<dbReference type="Proteomes" id="UP000004191">
    <property type="component" value="Unassembled WGS sequence"/>
</dbReference>
<organism evidence="2 3">
    <name type="scientific">Helcococcus kunzii ATCC 51366</name>
    <dbReference type="NCBI Taxonomy" id="883114"/>
    <lineage>
        <taxon>Bacteria</taxon>
        <taxon>Bacillati</taxon>
        <taxon>Bacillota</taxon>
        <taxon>Tissierellia</taxon>
        <taxon>Tissierellales</taxon>
        <taxon>Peptoniphilaceae</taxon>
        <taxon>Helcococcus</taxon>
    </lineage>
</organism>
<dbReference type="OrthoDB" id="1696489at2"/>
<reference evidence="2 3" key="1">
    <citation type="submission" date="2012-01" db="EMBL/GenBank/DDBJ databases">
        <title>The Genome Sequence of Helcococcus kunzii ATCC 51366.</title>
        <authorList>
            <consortium name="The Broad Institute Genome Sequencing Platform"/>
            <person name="Earl A."/>
            <person name="Ward D."/>
            <person name="Feldgarden M."/>
            <person name="Gevers D."/>
            <person name="Huys G."/>
            <person name="Young S.K."/>
            <person name="Zeng Q."/>
            <person name="Gargeya S."/>
            <person name="Fitzgerald M."/>
            <person name="Haas B."/>
            <person name="Abouelleil A."/>
            <person name="Alvarado L."/>
            <person name="Arachchi H.M."/>
            <person name="Berlin A."/>
            <person name="Chapman S.B."/>
            <person name="Gearin G."/>
            <person name="Goldberg J."/>
            <person name="Griggs A."/>
            <person name="Gujja S."/>
            <person name="Hansen M."/>
            <person name="Heiman D."/>
            <person name="Howarth C."/>
            <person name="Larimer J."/>
            <person name="Lui A."/>
            <person name="MacDonald P.J.P."/>
            <person name="McCowen C."/>
            <person name="Montmayeur A."/>
            <person name="Murphy C."/>
            <person name="Neiman D."/>
            <person name="Pearson M."/>
            <person name="Priest M."/>
            <person name="Roberts A."/>
            <person name="Saif S."/>
            <person name="Shea T."/>
            <person name="Sisk P."/>
            <person name="Stolte C."/>
            <person name="Sykes S."/>
            <person name="Wortman J."/>
            <person name="Nusbaum C."/>
            <person name="Birren B."/>
        </authorList>
    </citation>
    <scope>NUCLEOTIDE SEQUENCE [LARGE SCALE GENOMIC DNA]</scope>
    <source>
        <strain evidence="2 3">ATCC 51366</strain>
    </source>
</reference>
<evidence type="ECO:0008006" key="4">
    <source>
        <dbReference type="Google" id="ProtNLM"/>
    </source>
</evidence>